<protein>
    <submittedName>
        <fullName evidence="2">Uncharacterized protein</fullName>
    </submittedName>
</protein>
<name>A0A679FUY4_9BACL</name>
<keyword evidence="3" id="KW-1185">Reference proteome</keyword>
<evidence type="ECO:0000256" key="1">
    <source>
        <dbReference type="SAM" id="Phobius"/>
    </source>
</evidence>
<feature type="transmembrane region" description="Helical" evidence="1">
    <location>
        <begin position="6"/>
        <end position="28"/>
    </location>
</feature>
<evidence type="ECO:0000313" key="2">
    <source>
        <dbReference type="EMBL" id="BBW98799.1"/>
    </source>
</evidence>
<accession>A0A679FUY4</accession>
<keyword evidence="1" id="KW-1133">Transmembrane helix</keyword>
<gene>
    <name evidence="2" type="ORF">GsuE55_36320</name>
</gene>
<organism evidence="2 3">
    <name type="scientific">Geobacillus subterraneus</name>
    <dbReference type="NCBI Taxonomy" id="129338"/>
    <lineage>
        <taxon>Bacteria</taxon>
        <taxon>Bacillati</taxon>
        <taxon>Bacillota</taxon>
        <taxon>Bacilli</taxon>
        <taxon>Bacillales</taxon>
        <taxon>Anoxybacillaceae</taxon>
        <taxon>Geobacillus</taxon>
    </lineage>
</organism>
<sequence>MNHLLISYEIFGILLRLSLCYIFEYLLVKIRSKKKIPTVIFSKPLFFKGLLLFLGGFLFTKKKNKCCKKGY</sequence>
<dbReference type="Proteomes" id="UP000501421">
    <property type="component" value="Chromosome"/>
</dbReference>
<dbReference type="EMBL" id="AP022557">
    <property type="protein sequence ID" value="BBW98799.1"/>
    <property type="molecule type" value="Genomic_DNA"/>
</dbReference>
<feature type="transmembrane region" description="Helical" evidence="1">
    <location>
        <begin position="40"/>
        <end position="59"/>
    </location>
</feature>
<keyword evidence="1" id="KW-0812">Transmembrane</keyword>
<evidence type="ECO:0000313" key="3">
    <source>
        <dbReference type="Proteomes" id="UP000501421"/>
    </source>
</evidence>
<keyword evidence="1" id="KW-0472">Membrane</keyword>
<reference evidence="3" key="1">
    <citation type="journal article" date="2020" name="Microbiol. Resour. Announc.">
        <title>Complete Genome Sequence of Geobacillus sp. Strain E55-1, Isolated from Mine Geyser in Japan.</title>
        <authorList>
            <person name="Miyazaki K."/>
            <person name="Hase E."/>
            <person name="Tokito N."/>
        </authorList>
    </citation>
    <scope>NUCLEOTIDE SEQUENCE [LARGE SCALE GENOMIC DNA]</scope>
    <source>
        <strain evidence="3">E55-1</strain>
    </source>
</reference>
<dbReference type="AlphaFoldDB" id="A0A679FUY4"/>
<proteinExistence type="predicted"/>